<evidence type="ECO:0000256" key="8">
    <source>
        <dbReference type="ARBA" id="ARBA00023027"/>
    </source>
</evidence>
<dbReference type="InterPro" id="IPR037232">
    <property type="entry name" value="NADH_quin_OxRdtase_su_C/D-like"/>
</dbReference>
<comment type="similarity">
    <text evidence="13">Belongs to the complex I 30 kDa subunit family.</text>
</comment>
<proteinExistence type="inferred from homology"/>
<evidence type="ECO:0000256" key="1">
    <source>
        <dbReference type="ARBA" id="ARBA00002378"/>
    </source>
</evidence>
<evidence type="ECO:0000256" key="3">
    <source>
        <dbReference type="ARBA" id="ARBA00010019"/>
    </source>
</evidence>
<organism evidence="17 18">
    <name type="scientific">Carboxydichorda subterranea</name>
    <dbReference type="NCBI Taxonomy" id="3109565"/>
    <lineage>
        <taxon>Bacteria</taxon>
        <taxon>Bacillati</taxon>
        <taxon>Bacillota</taxon>
        <taxon>Limnochordia</taxon>
        <taxon>Limnochordales</taxon>
        <taxon>Geochordaceae</taxon>
        <taxon>Carboxydichorda</taxon>
    </lineage>
</organism>
<dbReference type="Pfam" id="PF00329">
    <property type="entry name" value="Complex1_30kDa"/>
    <property type="match status" value="1"/>
</dbReference>
<dbReference type="PANTHER" id="PTHR11993">
    <property type="entry name" value="NADH-UBIQUINONE OXIDOREDUCTASE 49 KDA SUBUNIT"/>
    <property type="match status" value="1"/>
</dbReference>
<keyword evidence="9 13" id="KW-0472">Membrane</keyword>
<evidence type="ECO:0000256" key="6">
    <source>
        <dbReference type="ARBA" id="ARBA00022519"/>
    </source>
</evidence>
<keyword evidence="18" id="KW-1185">Reference proteome</keyword>
<keyword evidence="7 13" id="KW-0874">Quinone</keyword>
<evidence type="ECO:0000259" key="15">
    <source>
        <dbReference type="Pfam" id="PF00329"/>
    </source>
</evidence>
<keyword evidence="4 13" id="KW-0813">Transport</keyword>
<keyword evidence="10" id="KW-0511">Multifunctional enzyme</keyword>
<dbReference type="InterPro" id="IPR029014">
    <property type="entry name" value="NiFe-Hase_large"/>
</dbReference>
<comment type="subunit">
    <text evidence="13">NDH-1 is composed of 14 different subunits. Subunits NuoB, C, D, E, F, and G constitute the peripheral sector of the complex.</text>
</comment>
<comment type="subcellular location">
    <subcellularLocation>
        <location evidence="2">Cell inner membrane</location>
        <topology evidence="2">Peripheral membrane protein</topology>
    </subcellularLocation>
    <subcellularLocation>
        <location evidence="13">Cell membrane</location>
        <topology evidence="13">Peripheral membrane protein</topology>
        <orientation evidence="13">Cytoplasmic side</orientation>
    </subcellularLocation>
</comment>
<dbReference type="InterPro" id="IPR001135">
    <property type="entry name" value="NADH_Q_OxRdtase_suD"/>
</dbReference>
<feature type="domain" description="NADH:ubiquinone oxidoreductase 30kDa subunit" evidence="15">
    <location>
        <begin position="38"/>
        <end position="153"/>
    </location>
</feature>
<dbReference type="NCBIfam" id="NF004739">
    <property type="entry name" value="PRK06075.1"/>
    <property type="match status" value="1"/>
</dbReference>
<dbReference type="EMBL" id="CP141615">
    <property type="protein sequence ID" value="WRP18590.1"/>
    <property type="molecule type" value="Genomic_DNA"/>
</dbReference>
<evidence type="ECO:0000256" key="7">
    <source>
        <dbReference type="ARBA" id="ARBA00022719"/>
    </source>
</evidence>
<protein>
    <recommendedName>
        <fullName evidence="13 14">Multifunctional fusion protein</fullName>
    </recommendedName>
    <domain>
        <recommendedName>
            <fullName evidence="13">NADH-quinone oxidoreductase subunit C</fullName>
            <ecNumber evidence="13">7.1.1.-</ecNumber>
        </recommendedName>
        <alternativeName>
            <fullName evidence="13">NADH dehydrogenase I subunit C</fullName>
        </alternativeName>
        <alternativeName>
            <fullName evidence="13">NDH-1 subunit C</fullName>
        </alternativeName>
    </domain>
    <domain>
        <recommendedName>
            <fullName evidence="14">NADH-quinone oxidoreductase subunit D</fullName>
        </recommendedName>
        <alternativeName>
            <fullName evidence="14">NADH dehydrogenase I subunit D</fullName>
        </alternativeName>
        <alternativeName>
            <fullName evidence="14">NDH-1 subunit D</fullName>
        </alternativeName>
    </domain>
</protein>
<reference evidence="17 18" key="1">
    <citation type="journal article" date="2024" name="Front. Microbiol.">
        <title>Novel thermophilic genera Geochorda gen. nov. and Carboxydochorda gen. nov. from the deep terrestrial subsurface reveal the ecophysiological diversity in the class Limnochordia.</title>
        <authorList>
            <person name="Karnachuk O.V."/>
            <person name="Lukina A.P."/>
            <person name="Avakyan M.R."/>
            <person name="Kadnikov V.V."/>
            <person name="Begmatov S."/>
            <person name="Beletsky A.V."/>
            <person name="Vlasova K.G."/>
            <person name="Novikov A.A."/>
            <person name="Shcherbakova V.A."/>
            <person name="Mardanov A.V."/>
            <person name="Ravin N.V."/>
        </authorList>
    </citation>
    <scope>NUCLEOTIDE SEQUENCE [LARGE SCALE GENOMIC DNA]</scope>
    <source>
        <strain evidence="17 18">L945</strain>
    </source>
</reference>
<evidence type="ECO:0000313" key="17">
    <source>
        <dbReference type="EMBL" id="WRP18590.1"/>
    </source>
</evidence>
<dbReference type="InterPro" id="IPR001268">
    <property type="entry name" value="NADH_UbQ_OxRdtase_30kDa_su"/>
</dbReference>
<comment type="similarity">
    <text evidence="3">In the C-terminal section; belongs to the complex I 49 kDa subunit family.</text>
</comment>
<evidence type="ECO:0000256" key="11">
    <source>
        <dbReference type="ARBA" id="ARBA00038617"/>
    </source>
</evidence>
<dbReference type="SUPFAM" id="SSF143243">
    <property type="entry name" value="Nqo5-like"/>
    <property type="match status" value="1"/>
</dbReference>
<keyword evidence="8 13" id="KW-0520">NAD</keyword>
<dbReference type="SUPFAM" id="SSF56762">
    <property type="entry name" value="HydB/Nqo4-like"/>
    <property type="match status" value="1"/>
</dbReference>
<evidence type="ECO:0000256" key="2">
    <source>
        <dbReference type="ARBA" id="ARBA00004417"/>
    </source>
</evidence>
<dbReference type="HAMAP" id="MF_01357">
    <property type="entry name" value="NDH1_NuoC"/>
    <property type="match status" value="1"/>
</dbReference>
<dbReference type="Gene3D" id="3.30.460.80">
    <property type="entry name" value="NADH:ubiquinone oxidoreductase, 30kDa subunit"/>
    <property type="match status" value="1"/>
</dbReference>
<evidence type="ECO:0000313" key="18">
    <source>
        <dbReference type="Proteomes" id="UP001332192"/>
    </source>
</evidence>
<dbReference type="PANTHER" id="PTHR11993:SF10">
    <property type="entry name" value="NADH DEHYDROGENASE [UBIQUINONE] IRON-SULFUR PROTEIN 2, MITOCHONDRIAL"/>
    <property type="match status" value="1"/>
</dbReference>
<dbReference type="PROSITE" id="PS00542">
    <property type="entry name" value="COMPLEX1_30K"/>
    <property type="match status" value="1"/>
</dbReference>
<name>A0ABZ1C154_9FIRM</name>
<evidence type="ECO:0000256" key="14">
    <source>
        <dbReference type="HAMAP-Rule" id="MF_01358"/>
    </source>
</evidence>
<comment type="function">
    <text evidence="1">NDH-1 shuttles electrons from NADH, via FMN and iron-sulfur (Fe-S) centers, to quinones in the respiratory chain. The immediate electron acceptor for the enzyme in this species is believed to be ubiquinone. Couples the redox reaction to proton translocation (for every two electrons transferred, four hydrogen ions are translocated across the cytoplasmic membrane), and thus conserves the redox energy in a proton gradient.</text>
</comment>
<dbReference type="HAMAP" id="MF_01358">
    <property type="entry name" value="NDH1_NuoD"/>
    <property type="match status" value="1"/>
</dbReference>
<evidence type="ECO:0000256" key="13">
    <source>
        <dbReference type="HAMAP-Rule" id="MF_01357"/>
    </source>
</evidence>
<evidence type="ECO:0000256" key="9">
    <source>
        <dbReference type="ARBA" id="ARBA00023136"/>
    </source>
</evidence>
<gene>
    <name evidence="13" type="primary">nuoC</name>
    <name evidence="14" type="synonym">nuoD</name>
    <name evidence="17" type="ORF">U7230_06195</name>
</gene>
<dbReference type="InterPro" id="IPR022885">
    <property type="entry name" value="NDH1_su_D/H"/>
</dbReference>
<accession>A0ABZ1C154</accession>
<dbReference type="InterPro" id="IPR020396">
    <property type="entry name" value="NADH_UbQ_OxRdtase_CS"/>
</dbReference>
<feature type="domain" description="NADH-quinone oxidoreductase subunit D" evidence="16">
    <location>
        <begin position="331"/>
        <end position="499"/>
    </location>
</feature>
<dbReference type="Gene3D" id="1.10.645.10">
    <property type="entry name" value="Cytochrome-c3 Hydrogenase, chain B"/>
    <property type="match status" value="1"/>
</dbReference>
<keyword evidence="5 13" id="KW-1003">Cell membrane</keyword>
<dbReference type="InterPro" id="IPR010218">
    <property type="entry name" value="NADH_DH_suC"/>
</dbReference>
<dbReference type="RefSeq" id="WP_324717863.1">
    <property type="nucleotide sequence ID" value="NZ_CP141615.1"/>
</dbReference>
<sequence>MAAVGAAIGSEAKAVERIRQRYPGVEAQVLPSGWIEARVSRDQWLEFARGVREDPELAFDFLSNLSAVDRGDAGFEVVLHLEAMGSGIQMVARTTCPRGEARVPSVTSVWPTANWHEREAWDLMGVRFDGHPDLRRILLKDNWVGHPLRKDYVDRRLPRQRQTRASYRPDDPNTTTFDVPAEGVALAGDGVHPAGGAPVTRVLEVPDTYSPRIPPSGVEVNMGPQHPSTHGVLRLLAEIDGERIVRTVPDIGFLHRCFEKIAENLPYPSVIPYTDRTDYLSGMTNELAYVLAVEQLFGIEVPAKAQAIRVLVAELQRIASHLVWFGSMALDLGAVTPFLYAWREREKLLDIFETLSGARMMFHYVRLGGVRNDLPSGLDGQIRKFLDSFDAYLAEYDEILTGNPIFQARTRDVAVLPAATAIAYGASGPVLRASGVAYDLRKTHPYSGYELYDFSIPVGERGDVLDRYTVRMEEMRQSARIARQALEGLPEGEIMGKTPRRWKAPAGDAYSRVEAPRGELGVYVVSDGQGDRPYRVHWRAPSFVHLQLLPVLTPGLLIADVVAVIGSIDIVLGEVDR</sequence>
<comment type="subunit">
    <text evidence="11">NDH-1 is composed of 13 different subunits. Subunits NuoB, CD, E, F, and G constitute the peripheral sector of the complex.</text>
</comment>
<keyword evidence="6" id="KW-0997">Cell inner membrane</keyword>
<feature type="domain" description="NADH-quinone oxidoreductase subunit D" evidence="16">
    <location>
        <begin position="502"/>
        <end position="577"/>
    </location>
</feature>
<evidence type="ECO:0000256" key="5">
    <source>
        <dbReference type="ARBA" id="ARBA00022475"/>
    </source>
</evidence>
<evidence type="ECO:0000256" key="12">
    <source>
        <dbReference type="ARBA" id="ARBA00047712"/>
    </source>
</evidence>
<comment type="catalytic activity">
    <reaction evidence="12 13">
        <text>a quinone + NADH + 5 H(+)(in) = a quinol + NAD(+) + 4 H(+)(out)</text>
        <dbReference type="Rhea" id="RHEA:57888"/>
        <dbReference type="ChEBI" id="CHEBI:15378"/>
        <dbReference type="ChEBI" id="CHEBI:24646"/>
        <dbReference type="ChEBI" id="CHEBI:57540"/>
        <dbReference type="ChEBI" id="CHEBI:57945"/>
        <dbReference type="ChEBI" id="CHEBI:132124"/>
    </reaction>
</comment>
<evidence type="ECO:0000259" key="16">
    <source>
        <dbReference type="Pfam" id="PF00346"/>
    </source>
</evidence>
<evidence type="ECO:0000256" key="4">
    <source>
        <dbReference type="ARBA" id="ARBA00022448"/>
    </source>
</evidence>
<dbReference type="Pfam" id="PF00346">
    <property type="entry name" value="Complex1_49kDa"/>
    <property type="match status" value="2"/>
</dbReference>
<dbReference type="Proteomes" id="UP001332192">
    <property type="component" value="Chromosome"/>
</dbReference>
<comment type="similarity">
    <text evidence="14">Belongs to the complex I 49 kDa subunit family.</text>
</comment>
<dbReference type="EC" id="7.1.1.-" evidence="13"/>
<keyword evidence="13" id="KW-1278">Translocase</keyword>
<evidence type="ECO:0000256" key="10">
    <source>
        <dbReference type="ARBA" id="ARBA00023268"/>
    </source>
</evidence>
<comment type="function">
    <text evidence="13">NDH-1 shuttles electrons from NADH, via FMN and iron-sulfur (Fe-S) centers, to quinones in the respiratory chain. The immediate electron acceptor for the enzyme in this species is believed to be a menaquinone. Couples the redox reaction to proton translocation (for every two electrons transferred, four hydrogen ions are translocated across the cytoplasmic membrane), and thus conserves the redox energy in a proton gradient.</text>
</comment>